<feature type="region of interest" description="Disordered" evidence="1">
    <location>
        <begin position="31"/>
        <end position="50"/>
    </location>
</feature>
<sequence length="102" mass="11592">MEPTPVLALSSQILPATQNLWKEGIHTHLSQESPSSLGYHRTTHNKPYSPMSLPKDLNWVQQPIITKISPLDQTPKQKSRYLFITLGKLDNKTFVISLSRKV</sequence>
<protein>
    <submittedName>
        <fullName evidence="2">Uncharacterized protein</fullName>
    </submittedName>
</protein>
<evidence type="ECO:0000313" key="3">
    <source>
        <dbReference type="Proteomes" id="UP000765509"/>
    </source>
</evidence>
<evidence type="ECO:0000256" key="1">
    <source>
        <dbReference type="SAM" id="MobiDB-lite"/>
    </source>
</evidence>
<dbReference type="EMBL" id="AVOT02125486">
    <property type="protein sequence ID" value="MBW0586960.1"/>
    <property type="molecule type" value="Genomic_DNA"/>
</dbReference>
<name>A0A9Q3KX15_9BASI</name>
<evidence type="ECO:0000313" key="2">
    <source>
        <dbReference type="EMBL" id="MBW0586960.1"/>
    </source>
</evidence>
<keyword evidence="3" id="KW-1185">Reference proteome</keyword>
<organism evidence="2 3">
    <name type="scientific">Austropuccinia psidii MF-1</name>
    <dbReference type="NCBI Taxonomy" id="1389203"/>
    <lineage>
        <taxon>Eukaryota</taxon>
        <taxon>Fungi</taxon>
        <taxon>Dikarya</taxon>
        <taxon>Basidiomycota</taxon>
        <taxon>Pucciniomycotina</taxon>
        <taxon>Pucciniomycetes</taxon>
        <taxon>Pucciniales</taxon>
        <taxon>Sphaerophragmiaceae</taxon>
        <taxon>Austropuccinia</taxon>
    </lineage>
</organism>
<proteinExistence type="predicted"/>
<comment type="caution">
    <text evidence="2">The sequence shown here is derived from an EMBL/GenBank/DDBJ whole genome shotgun (WGS) entry which is preliminary data.</text>
</comment>
<accession>A0A9Q3KX15</accession>
<reference evidence="2" key="1">
    <citation type="submission" date="2021-03" db="EMBL/GenBank/DDBJ databases">
        <title>Draft genome sequence of rust myrtle Austropuccinia psidii MF-1, a brazilian biotype.</title>
        <authorList>
            <person name="Quecine M.C."/>
            <person name="Pachon D.M.R."/>
            <person name="Bonatelli M.L."/>
            <person name="Correr F.H."/>
            <person name="Franceschini L.M."/>
            <person name="Leite T.F."/>
            <person name="Margarido G.R.A."/>
            <person name="Almeida C.A."/>
            <person name="Ferrarezi J.A."/>
            <person name="Labate C.A."/>
        </authorList>
    </citation>
    <scope>NUCLEOTIDE SEQUENCE</scope>
    <source>
        <strain evidence="2">MF-1</strain>
    </source>
</reference>
<dbReference type="Proteomes" id="UP000765509">
    <property type="component" value="Unassembled WGS sequence"/>
</dbReference>
<gene>
    <name evidence="2" type="ORF">O181_126675</name>
</gene>
<dbReference type="AlphaFoldDB" id="A0A9Q3KX15"/>